<dbReference type="EMBL" id="VOIH02000009">
    <property type="protein sequence ID" value="KAF3438427.1"/>
    <property type="molecule type" value="Genomic_DNA"/>
</dbReference>
<protein>
    <submittedName>
        <fullName evidence="2">Uncharacterized protein</fullName>
    </submittedName>
</protein>
<organism evidence="2 3">
    <name type="scientific">Rhamnella rubrinervis</name>
    <dbReference type="NCBI Taxonomy" id="2594499"/>
    <lineage>
        <taxon>Eukaryota</taxon>
        <taxon>Viridiplantae</taxon>
        <taxon>Streptophyta</taxon>
        <taxon>Embryophyta</taxon>
        <taxon>Tracheophyta</taxon>
        <taxon>Spermatophyta</taxon>
        <taxon>Magnoliopsida</taxon>
        <taxon>eudicotyledons</taxon>
        <taxon>Gunneridae</taxon>
        <taxon>Pentapetalae</taxon>
        <taxon>rosids</taxon>
        <taxon>fabids</taxon>
        <taxon>Rosales</taxon>
        <taxon>Rhamnaceae</taxon>
        <taxon>rhamnoid group</taxon>
        <taxon>Rhamneae</taxon>
        <taxon>Rhamnella</taxon>
    </lineage>
</organism>
<evidence type="ECO:0000313" key="2">
    <source>
        <dbReference type="EMBL" id="KAF3438427.1"/>
    </source>
</evidence>
<dbReference type="Proteomes" id="UP000796880">
    <property type="component" value="Unassembled WGS sequence"/>
</dbReference>
<comment type="caution">
    <text evidence="2">The sequence shown here is derived from an EMBL/GenBank/DDBJ whole genome shotgun (WGS) entry which is preliminary data.</text>
</comment>
<feature type="region of interest" description="Disordered" evidence="1">
    <location>
        <begin position="112"/>
        <end position="153"/>
    </location>
</feature>
<evidence type="ECO:0000313" key="3">
    <source>
        <dbReference type="Proteomes" id="UP000796880"/>
    </source>
</evidence>
<name>A0A8K0E7Z3_9ROSA</name>
<dbReference type="OrthoDB" id="1112035at2759"/>
<feature type="compositionally biased region" description="Low complexity" evidence="1">
    <location>
        <begin position="112"/>
        <end position="125"/>
    </location>
</feature>
<sequence length="153" mass="17218">MILRFSVSVEDGMGNTRHPTPLLISSQISCGFHVIPMVPTMTSLGAFLGVRYPRMLGYQFPNILHYNRLANDVFNKKQYIVNNELIPTEEELQKTYMINFWVRPDDKQYVGPPVVHVSAPSSAAPEPEPEQEPVYTTRASTQSQPEGAHSQIS</sequence>
<gene>
    <name evidence="2" type="ORF">FNV43_RR21189</name>
</gene>
<reference evidence="2" key="1">
    <citation type="submission" date="2020-03" db="EMBL/GenBank/DDBJ databases">
        <title>A high-quality chromosome-level genome assembly of a woody plant with both climbing and erect habits, Rhamnella rubrinervis.</title>
        <authorList>
            <person name="Lu Z."/>
            <person name="Yang Y."/>
            <person name="Zhu X."/>
            <person name="Sun Y."/>
        </authorList>
    </citation>
    <scope>NUCLEOTIDE SEQUENCE</scope>
    <source>
        <strain evidence="2">BYM</strain>
        <tissue evidence="2">Leaf</tissue>
    </source>
</reference>
<proteinExistence type="predicted"/>
<dbReference type="AlphaFoldDB" id="A0A8K0E7Z3"/>
<accession>A0A8K0E7Z3</accession>
<feature type="compositionally biased region" description="Polar residues" evidence="1">
    <location>
        <begin position="137"/>
        <end position="153"/>
    </location>
</feature>
<keyword evidence="3" id="KW-1185">Reference proteome</keyword>
<evidence type="ECO:0000256" key="1">
    <source>
        <dbReference type="SAM" id="MobiDB-lite"/>
    </source>
</evidence>